<dbReference type="PANTHER" id="PTHR19848:SF8">
    <property type="entry name" value="F-BOX AND WD REPEAT DOMAIN CONTAINING 7"/>
    <property type="match status" value="1"/>
</dbReference>
<evidence type="ECO:0000313" key="5">
    <source>
        <dbReference type="Proteomes" id="UP000002028"/>
    </source>
</evidence>
<gene>
    <name evidence="4" type="ordered locus">Slin_5836</name>
</gene>
<dbReference type="PANTHER" id="PTHR19848">
    <property type="entry name" value="WD40 REPEAT PROTEIN"/>
    <property type="match status" value="1"/>
</dbReference>
<dbReference type="InterPro" id="IPR001680">
    <property type="entry name" value="WD40_rpt"/>
</dbReference>
<dbReference type="KEGG" id="sli:Slin_5836"/>
<dbReference type="PRINTS" id="PR00320">
    <property type="entry name" value="GPROTEINBRPT"/>
</dbReference>
<keyword evidence="1 3" id="KW-0853">WD repeat</keyword>
<dbReference type="InterPro" id="IPR020472">
    <property type="entry name" value="WD40_PAC1"/>
</dbReference>
<dbReference type="SMART" id="SM00320">
    <property type="entry name" value="WD40"/>
    <property type="match status" value="6"/>
</dbReference>
<dbReference type="STRING" id="504472.Slin_5836"/>
<feature type="repeat" description="WD" evidence="3">
    <location>
        <begin position="218"/>
        <end position="259"/>
    </location>
</feature>
<dbReference type="PROSITE" id="PS50082">
    <property type="entry name" value="WD_REPEATS_2"/>
    <property type="match status" value="3"/>
</dbReference>
<dbReference type="RefSeq" id="WP_012930291.1">
    <property type="nucleotide sequence ID" value="NC_013730.1"/>
</dbReference>
<proteinExistence type="predicted"/>
<protein>
    <submittedName>
        <fullName evidence="4">WD40 repeat, subgroup</fullName>
    </submittedName>
</protein>
<evidence type="ECO:0000256" key="1">
    <source>
        <dbReference type="ARBA" id="ARBA00022574"/>
    </source>
</evidence>
<dbReference type="PROSITE" id="PS50294">
    <property type="entry name" value="WD_REPEATS_REGION"/>
    <property type="match status" value="3"/>
</dbReference>
<dbReference type="Proteomes" id="UP000002028">
    <property type="component" value="Chromosome"/>
</dbReference>
<evidence type="ECO:0000313" key="4">
    <source>
        <dbReference type="EMBL" id="ADB41801.1"/>
    </source>
</evidence>
<dbReference type="EMBL" id="CP001769">
    <property type="protein sequence ID" value="ADB41801.1"/>
    <property type="molecule type" value="Genomic_DNA"/>
</dbReference>
<reference evidence="4 5" key="1">
    <citation type="journal article" date="2010" name="Stand. Genomic Sci.">
        <title>Complete genome sequence of Spirosoma linguale type strain (1).</title>
        <authorList>
            <person name="Lail K."/>
            <person name="Sikorski J."/>
            <person name="Saunders E."/>
            <person name="Lapidus A."/>
            <person name="Glavina Del Rio T."/>
            <person name="Copeland A."/>
            <person name="Tice H."/>
            <person name="Cheng J.-F."/>
            <person name="Lucas S."/>
            <person name="Nolan M."/>
            <person name="Bruce D."/>
            <person name="Goodwin L."/>
            <person name="Pitluck S."/>
            <person name="Ivanova N."/>
            <person name="Mavromatis K."/>
            <person name="Ovchinnikova G."/>
            <person name="Pati A."/>
            <person name="Chen A."/>
            <person name="Palaniappan K."/>
            <person name="Land M."/>
            <person name="Hauser L."/>
            <person name="Chang Y.-J."/>
            <person name="Jeffries C.D."/>
            <person name="Chain P."/>
            <person name="Brettin T."/>
            <person name="Detter J.C."/>
            <person name="Schuetze A."/>
            <person name="Rohde M."/>
            <person name="Tindall B.J."/>
            <person name="Goeker M."/>
            <person name="Bristow J."/>
            <person name="Eisen J.A."/>
            <person name="Markowitz V."/>
            <person name="Hugenholtz P."/>
            <person name="Kyrpides N.C."/>
            <person name="Klenk H.-P."/>
            <person name="Chen F."/>
        </authorList>
    </citation>
    <scope>NUCLEOTIDE SEQUENCE [LARGE SCALE GENOMIC DNA]</scope>
    <source>
        <strain evidence="5">ATCC 33905 / DSM 74 / LMG 10896 / Claus 1</strain>
    </source>
</reference>
<organism evidence="4 5">
    <name type="scientific">Spirosoma linguale (strain ATCC 33905 / DSM 74 / LMG 10896 / Claus 1)</name>
    <dbReference type="NCBI Taxonomy" id="504472"/>
    <lineage>
        <taxon>Bacteria</taxon>
        <taxon>Pseudomonadati</taxon>
        <taxon>Bacteroidota</taxon>
        <taxon>Cytophagia</taxon>
        <taxon>Cytophagales</taxon>
        <taxon>Cytophagaceae</taxon>
        <taxon>Spirosoma</taxon>
    </lineage>
</organism>
<keyword evidence="2" id="KW-0677">Repeat</keyword>
<dbReference type="InterPro" id="IPR015943">
    <property type="entry name" value="WD40/YVTN_repeat-like_dom_sf"/>
</dbReference>
<dbReference type="InterPro" id="IPR019775">
    <property type="entry name" value="WD40_repeat_CS"/>
</dbReference>
<dbReference type="HOGENOM" id="CLU_000288_57_33_10"/>
<feature type="repeat" description="WD" evidence="3">
    <location>
        <begin position="175"/>
        <end position="216"/>
    </location>
</feature>
<evidence type="ECO:0000256" key="2">
    <source>
        <dbReference type="ARBA" id="ARBA00022737"/>
    </source>
</evidence>
<accession>D2QSL9</accession>
<dbReference type="eggNOG" id="COG2319">
    <property type="taxonomic scope" value="Bacteria"/>
</dbReference>
<dbReference type="Gene3D" id="2.130.10.10">
    <property type="entry name" value="YVTN repeat-like/Quinoprotein amine dehydrogenase"/>
    <property type="match status" value="2"/>
</dbReference>
<sequence>MIVEKLDTFGGHRDPVYTLEQGSMAEQFFSAGGDGQVVQWHLDRPDLGELVAKVPASVYALALHPTSGLLWVGQNYEGIHLIDPARKQEVSSLKLTSAAIFDIKFHKDDAFVALSDGVVAVVDTDQLAVRKHLKASDQSARCIAVNPVERELAVGYSDNVVRIFDLMTYELKQIIPAHGNSVFTVAYSPNFQQLLTAGRDAHLKVWAVEKGYTLQQDIVGHMFAINHLAFSPDGRLIATASMDKSLKIWDAETYKLLKVVDRARHAGHGTSVNKVLWTNYHQLLLSASDDRTISVWKLIQGYSL</sequence>
<keyword evidence="5" id="KW-1185">Reference proteome</keyword>
<dbReference type="SUPFAM" id="SSF50978">
    <property type="entry name" value="WD40 repeat-like"/>
    <property type="match status" value="1"/>
</dbReference>
<dbReference type="PROSITE" id="PS00678">
    <property type="entry name" value="WD_REPEATS_1"/>
    <property type="match status" value="1"/>
</dbReference>
<feature type="repeat" description="WD" evidence="3">
    <location>
        <begin position="265"/>
        <end position="304"/>
    </location>
</feature>
<dbReference type="InterPro" id="IPR036322">
    <property type="entry name" value="WD40_repeat_dom_sf"/>
</dbReference>
<dbReference type="Pfam" id="PF00400">
    <property type="entry name" value="WD40"/>
    <property type="match status" value="5"/>
</dbReference>
<evidence type="ECO:0000256" key="3">
    <source>
        <dbReference type="PROSITE-ProRule" id="PRU00221"/>
    </source>
</evidence>
<dbReference type="AlphaFoldDB" id="D2QSL9"/>
<name>D2QSL9_SPILD</name>